<feature type="transmembrane region" description="Helical" evidence="3">
    <location>
        <begin position="54"/>
        <end position="79"/>
    </location>
</feature>
<evidence type="ECO:0000313" key="5">
    <source>
        <dbReference type="EMBL" id="TDE08581.1"/>
    </source>
</evidence>
<comment type="catalytic activity">
    <reaction evidence="2">
        <text>[protein]-peptidylproline (omega=180) = [protein]-peptidylproline (omega=0)</text>
        <dbReference type="Rhea" id="RHEA:16237"/>
        <dbReference type="Rhea" id="RHEA-COMP:10747"/>
        <dbReference type="Rhea" id="RHEA-COMP:10748"/>
        <dbReference type="ChEBI" id="CHEBI:83833"/>
        <dbReference type="ChEBI" id="CHEBI:83834"/>
        <dbReference type="EC" id="5.2.1.8"/>
    </reaction>
</comment>
<dbReference type="PRINTS" id="PR00153">
    <property type="entry name" value="CSAPPISMRASE"/>
</dbReference>
<dbReference type="Proteomes" id="UP000294739">
    <property type="component" value="Unassembled WGS sequence"/>
</dbReference>
<dbReference type="PANTHER" id="PTHR45625">
    <property type="entry name" value="PEPTIDYL-PROLYL CIS-TRANS ISOMERASE-RELATED"/>
    <property type="match status" value="1"/>
</dbReference>
<gene>
    <name evidence="5" type="ORF">E1269_16780</name>
</gene>
<keyword evidence="3" id="KW-0472">Membrane</keyword>
<evidence type="ECO:0000259" key="4">
    <source>
        <dbReference type="PROSITE" id="PS50072"/>
    </source>
</evidence>
<feature type="domain" description="PPIase cyclophilin-type" evidence="4">
    <location>
        <begin position="144"/>
        <end position="286"/>
    </location>
</feature>
<dbReference type="SUPFAM" id="SSF50891">
    <property type="entry name" value="Cyclophilin-like"/>
    <property type="match status" value="1"/>
</dbReference>
<comment type="function">
    <text evidence="1 2">PPIases accelerate the folding of proteins. It catalyzes the cis-trans isomerization of proline imidic peptide bonds in oligopeptides.</text>
</comment>
<keyword evidence="2" id="KW-0697">Rotamase</keyword>
<keyword evidence="3" id="KW-0812">Transmembrane</keyword>
<sequence length="288" mass="29521">MWNGGRSGVPLPRSAERRGWLVAQNAKRRRRELARQKYLRQQARRVDKARRNRAVGLVVLAVVVAAALVGGTLLISGAFDDVGDDTVAASNDTSPEATQTAAAGACEYRASGTAAVPDLGTPPVPVDSATLPTTATLTLNGSPVTIQLDAAGAPCTVNSLAFLASAGYFDATTCHRLTTSDTLKVLQCGDPTATGSGGPGYEFDNENTDGATYPAGTVAMANSGVDTNGSQFFLVYGDSQLPPDYTVFGQITSGLDVITGLAADGTDNGLEDGAPLEPVTIDAVATAA</sequence>
<dbReference type="OrthoDB" id="5507614at2"/>
<dbReference type="InterPro" id="IPR002130">
    <property type="entry name" value="Cyclophilin-type_PPIase_dom"/>
</dbReference>
<proteinExistence type="inferred from homology"/>
<dbReference type="EMBL" id="SMKZ01000023">
    <property type="protein sequence ID" value="TDE08581.1"/>
    <property type="molecule type" value="Genomic_DNA"/>
</dbReference>
<dbReference type="Gene3D" id="2.40.100.10">
    <property type="entry name" value="Cyclophilin-like"/>
    <property type="match status" value="1"/>
</dbReference>
<evidence type="ECO:0000256" key="3">
    <source>
        <dbReference type="SAM" id="Phobius"/>
    </source>
</evidence>
<accession>A0A4R5D9Z3</accession>
<comment type="caution">
    <text evidence="5">The sequence shown here is derived from an EMBL/GenBank/DDBJ whole genome shotgun (WGS) entry which is preliminary data.</text>
</comment>
<dbReference type="InterPro" id="IPR044666">
    <property type="entry name" value="Cyclophilin_A-like"/>
</dbReference>
<keyword evidence="3" id="KW-1133">Transmembrane helix</keyword>
<protein>
    <recommendedName>
        <fullName evidence="2">Peptidyl-prolyl cis-trans isomerase</fullName>
        <shortName evidence="2">PPIase</shortName>
        <ecNumber evidence="2">5.2.1.8</ecNumber>
    </recommendedName>
</protein>
<organism evidence="5 6">
    <name type="scientific">Jiangella asiatica</name>
    <dbReference type="NCBI Taxonomy" id="2530372"/>
    <lineage>
        <taxon>Bacteria</taxon>
        <taxon>Bacillati</taxon>
        <taxon>Actinomycetota</taxon>
        <taxon>Actinomycetes</taxon>
        <taxon>Jiangellales</taxon>
        <taxon>Jiangellaceae</taxon>
        <taxon>Jiangella</taxon>
    </lineage>
</organism>
<reference evidence="5 6" key="1">
    <citation type="submission" date="2019-03" db="EMBL/GenBank/DDBJ databases">
        <title>Draft genome sequences of novel Actinobacteria.</title>
        <authorList>
            <person name="Sahin N."/>
            <person name="Ay H."/>
            <person name="Saygin H."/>
        </authorList>
    </citation>
    <scope>NUCLEOTIDE SEQUENCE [LARGE SCALE GENOMIC DNA]</scope>
    <source>
        <strain evidence="5 6">5K138</strain>
    </source>
</reference>
<comment type="similarity">
    <text evidence="2">Belongs to the cyclophilin-type PPIase family.</text>
</comment>
<evidence type="ECO:0000256" key="1">
    <source>
        <dbReference type="ARBA" id="ARBA00002388"/>
    </source>
</evidence>
<dbReference type="InterPro" id="IPR029000">
    <property type="entry name" value="Cyclophilin-like_dom_sf"/>
</dbReference>
<dbReference type="InParanoid" id="A0A4R5D9Z3"/>
<dbReference type="GO" id="GO:0003755">
    <property type="term" value="F:peptidyl-prolyl cis-trans isomerase activity"/>
    <property type="evidence" value="ECO:0007669"/>
    <property type="project" value="UniProtKB-UniRule"/>
</dbReference>
<dbReference type="CDD" id="cd00317">
    <property type="entry name" value="cyclophilin"/>
    <property type="match status" value="1"/>
</dbReference>
<dbReference type="Pfam" id="PF00160">
    <property type="entry name" value="Pro_isomerase"/>
    <property type="match status" value="1"/>
</dbReference>
<keyword evidence="2 5" id="KW-0413">Isomerase</keyword>
<dbReference type="AlphaFoldDB" id="A0A4R5D9Z3"/>
<evidence type="ECO:0000256" key="2">
    <source>
        <dbReference type="RuleBase" id="RU363019"/>
    </source>
</evidence>
<evidence type="ECO:0000313" key="6">
    <source>
        <dbReference type="Proteomes" id="UP000294739"/>
    </source>
</evidence>
<dbReference type="PANTHER" id="PTHR45625:SF3">
    <property type="entry name" value="PEPTIDYL-PROLYL CIS-TRANS ISOMERASE B-RELATED"/>
    <property type="match status" value="1"/>
</dbReference>
<dbReference type="PROSITE" id="PS50072">
    <property type="entry name" value="CSA_PPIASE_2"/>
    <property type="match status" value="1"/>
</dbReference>
<keyword evidence="6" id="KW-1185">Reference proteome</keyword>
<name>A0A4R5D9Z3_9ACTN</name>
<dbReference type="EC" id="5.2.1.8" evidence="2"/>